<evidence type="ECO:0000313" key="1">
    <source>
        <dbReference type="EMBL" id="OHA48911.1"/>
    </source>
</evidence>
<dbReference type="Pfam" id="PF24585">
    <property type="entry name" value="YunG"/>
    <property type="match status" value="1"/>
</dbReference>
<dbReference type="STRING" id="1802362.A2806_04430"/>
<comment type="caution">
    <text evidence="1">The sequence shown here is derived from an EMBL/GenBank/DDBJ whole genome shotgun (WGS) entry which is preliminary data.</text>
</comment>
<gene>
    <name evidence="1" type="ORF">A2806_04430</name>
</gene>
<accession>A0A1G2PMQ4</accession>
<name>A0A1G2PMQ4_9BACT</name>
<dbReference type="AlphaFoldDB" id="A0A1G2PMQ4"/>
<organism evidence="1 2">
    <name type="scientific">Candidatus Terrybacteria bacterium RIFCSPHIGHO2_01_FULL_48_17</name>
    <dbReference type="NCBI Taxonomy" id="1802362"/>
    <lineage>
        <taxon>Bacteria</taxon>
        <taxon>Candidatus Terryibacteriota</taxon>
    </lineage>
</organism>
<sequence length="133" mass="15452">MSQDKQEREFKELGILLERAWSRATSADPHNWSRKNPAWGQCAVTACIVQDQFGGTLLRVNVFVPEVSEPISHYFNQLPDGSVIDLTRKQFPDGALFSPPQERTRQYVLDPKFTTRKRYMLLKRRLRKCLNGK</sequence>
<evidence type="ECO:0000313" key="2">
    <source>
        <dbReference type="Proteomes" id="UP000177629"/>
    </source>
</evidence>
<dbReference type="Proteomes" id="UP000177629">
    <property type="component" value="Unassembled WGS sequence"/>
</dbReference>
<protein>
    <submittedName>
        <fullName evidence="1">Uncharacterized protein</fullName>
    </submittedName>
</protein>
<dbReference type="EMBL" id="MHSS01000002">
    <property type="protein sequence ID" value="OHA48911.1"/>
    <property type="molecule type" value="Genomic_DNA"/>
</dbReference>
<reference evidence="1 2" key="1">
    <citation type="journal article" date="2016" name="Nat. Commun.">
        <title>Thousands of microbial genomes shed light on interconnected biogeochemical processes in an aquifer system.</title>
        <authorList>
            <person name="Anantharaman K."/>
            <person name="Brown C.T."/>
            <person name="Hug L.A."/>
            <person name="Sharon I."/>
            <person name="Castelle C.J."/>
            <person name="Probst A.J."/>
            <person name="Thomas B.C."/>
            <person name="Singh A."/>
            <person name="Wilkins M.J."/>
            <person name="Karaoz U."/>
            <person name="Brodie E.L."/>
            <person name="Williams K.H."/>
            <person name="Hubbard S.S."/>
            <person name="Banfield J.F."/>
        </authorList>
    </citation>
    <scope>NUCLEOTIDE SEQUENCE [LARGE SCALE GENOMIC DNA]</scope>
</reference>
<dbReference type="InterPro" id="IPR056238">
    <property type="entry name" value="YunG-like"/>
</dbReference>
<proteinExistence type="predicted"/>